<dbReference type="AlphaFoldDB" id="A0A915PSW2"/>
<dbReference type="InterPro" id="IPR006683">
    <property type="entry name" value="Thioestr_dom"/>
</dbReference>
<dbReference type="InterPro" id="IPR003736">
    <property type="entry name" value="PAAI_dom"/>
</dbReference>
<keyword evidence="4" id="KW-1185">Reference proteome</keyword>
<name>A0A915PSW2_9BILA</name>
<dbReference type="Gene3D" id="3.10.129.10">
    <property type="entry name" value="Hotdog Thioesterase"/>
    <property type="match status" value="1"/>
</dbReference>
<proteinExistence type="inferred from homology"/>
<evidence type="ECO:0000313" key="4">
    <source>
        <dbReference type="Proteomes" id="UP000887581"/>
    </source>
</evidence>
<dbReference type="Pfam" id="PF03061">
    <property type="entry name" value="4HBT"/>
    <property type="match status" value="1"/>
</dbReference>
<evidence type="ECO:0000256" key="1">
    <source>
        <dbReference type="ARBA" id="ARBA00008324"/>
    </source>
</evidence>
<dbReference type="PANTHER" id="PTHR21660:SF1">
    <property type="entry name" value="ACYL-COENZYME A THIOESTERASE 13"/>
    <property type="match status" value="1"/>
</dbReference>
<accession>A0A915PSW2</accession>
<evidence type="ECO:0000313" key="5">
    <source>
        <dbReference type="WBParaSite" id="sdigi.contig39.g2620.t1"/>
    </source>
</evidence>
<evidence type="ECO:0000256" key="2">
    <source>
        <dbReference type="ARBA" id="ARBA00022801"/>
    </source>
</evidence>
<dbReference type="Proteomes" id="UP000887581">
    <property type="component" value="Unplaced"/>
</dbReference>
<dbReference type="CDD" id="cd03443">
    <property type="entry name" value="PaaI_thioesterase"/>
    <property type="match status" value="1"/>
</dbReference>
<feature type="domain" description="Thioesterase" evidence="3">
    <location>
        <begin position="70"/>
        <end position="143"/>
    </location>
</feature>
<dbReference type="GO" id="GO:0047617">
    <property type="term" value="F:fatty acyl-CoA hydrolase activity"/>
    <property type="evidence" value="ECO:0007669"/>
    <property type="project" value="InterPro"/>
</dbReference>
<dbReference type="InterPro" id="IPR039298">
    <property type="entry name" value="ACOT13"/>
</dbReference>
<organism evidence="4 5">
    <name type="scientific">Setaria digitata</name>
    <dbReference type="NCBI Taxonomy" id="48799"/>
    <lineage>
        <taxon>Eukaryota</taxon>
        <taxon>Metazoa</taxon>
        <taxon>Ecdysozoa</taxon>
        <taxon>Nematoda</taxon>
        <taxon>Chromadorea</taxon>
        <taxon>Rhabditida</taxon>
        <taxon>Spirurina</taxon>
        <taxon>Spiruromorpha</taxon>
        <taxon>Filarioidea</taxon>
        <taxon>Setariidae</taxon>
        <taxon>Setaria</taxon>
    </lineage>
</organism>
<protein>
    <submittedName>
        <fullName evidence="5">Thioesterase domain-containing protein</fullName>
    </submittedName>
</protein>
<keyword evidence="2" id="KW-0378">Hydrolase</keyword>
<dbReference type="WBParaSite" id="sdigi.contig39.g2620.t1">
    <property type="protein sequence ID" value="sdigi.contig39.g2620.t1"/>
    <property type="gene ID" value="sdigi.contig39.g2620"/>
</dbReference>
<dbReference type="PANTHER" id="PTHR21660">
    <property type="entry name" value="THIOESTERASE SUPERFAMILY MEMBER-RELATED"/>
    <property type="match status" value="1"/>
</dbReference>
<sequence length="169" mass="18401">MMGTDGYGNSGTVTSDGSDYLGYLNRAINNIRCANDFNRVARKVRAVSAAADRVVVEMVVEEEHVNSKKTLHGGQTAALVDMITARAVGMTIRDKVMVSVELAVSYLLPVKLGETIEIEAKILKIGRNIAFTEAEFRRKSDGRIVAKGKHTIAFVPKPPITSGEAFEQF</sequence>
<dbReference type="FunFam" id="3.10.129.10:FF:000088">
    <property type="entry name" value="Putative esterase F42H10.6"/>
    <property type="match status" value="1"/>
</dbReference>
<reference evidence="5" key="1">
    <citation type="submission" date="2022-11" db="UniProtKB">
        <authorList>
            <consortium name="WormBaseParasite"/>
        </authorList>
    </citation>
    <scope>IDENTIFICATION</scope>
</reference>
<comment type="similarity">
    <text evidence="1">Belongs to the thioesterase PaaI family.</text>
</comment>
<dbReference type="SUPFAM" id="SSF54637">
    <property type="entry name" value="Thioesterase/thiol ester dehydrase-isomerase"/>
    <property type="match status" value="1"/>
</dbReference>
<evidence type="ECO:0000259" key="3">
    <source>
        <dbReference type="Pfam" id="PF03061"/>
    </source>
</evidence>
<dbReference type="InterPro" id="IPR029069">
    <property type="entry name" value="HotDog_dom_sf"/>
</dbReference>
<dbReference type="NCBIfam" id="TIGR00369">
    <property type="entry name" value="unchar_dom_1"/>
    <property type="match status" value="1"/>
</dbReference>